<feature type="transmembrane region" description="Helical" evidence="7">
    <location>
        <begin position="356"/>
        <end position="375"/>
    </location>
</feature>
<evidence type="ECO:0000259" key="8">
    <source>
        <dbReference type="Pfam" id="PF00361"/>
    </source>
</evidence>
<feature type="transmembrane region" description="Helical" evidence="7">
    <location>
        <begin position="431"/>
        <end position="451"/>
    </location>
</feature>
<dbReference type="PRINTS" id="PR01435">
    <property type="entry name" value="NPOXDRDTASE5"/>
</dbReference>
<accession>A0A9D1HJT7</accession>
<feature type="transmembrane region" description="Helical" evidence="7">
    <location>
        <begin position="598"/>
        <end position="619"/>
    </location>
</feature>
<dbReference type="InterPro" id="IPR018393">
    <property type="entry name" value="NADHpl_OxRdtase_5_subgr"/>
</dbReference>
<organism evidence="10 11">
    <name type="scientific">Candidatus Avidehalobacter gallistercoris</name>
    <dbReference type="NCBI Taxonomy" id="2840694"/>
    <lineage>
        <taxon>Bacteria</taxon>
        <taxon>Bacillati</taxon>
        <taxon>Bacillota</taxon>
        <taxon>Clostridia</taxon>
        <taxon>Eubacteriales</taxon>
        <taxon>Peptococcaceae</taxon>
        <taxon>Peptococcaceae incertae sedis</taxon>
        <taxon>Candidatus Avidehalobacter</taxon>
    </lineage>
</organism>
<evidence type="ECO:0000256" key="6">
    <source>
        <dbReference type="RuleBase" id="RU000320"/>
    </source>
</evidence>
<comment type="similarity">
    <text evidence="2">Belongs to the CPA3 antiporters (TC 2.A.63) subunit A family.</text>
</comment>
<dbReference type="Gene3D" id="1.20.5.2700">
    <property type="match status" value="1"/>
</dbReference>
<evidence type="ECO:0000313" key="10">
    <source>
        <dbReference type="EMBL" id="HIU10327.1"/>
    </source>
</evidence>
<keyword evidence="3 6" id="KW-0812">Transmembrane</keyword>
<dbReference type="Pfam" id="PF00662">
    <property type="entry name" value="Proton_antipo_N"/>
    <property type="match status" value="1"/>
</dbReference>
<protein>
    <submittedName>
        <fullName evidence="10">NADH-quinone oxidoreductase subunit L</fullName>
    </submittedName>
</protein>
<evidence type="ECO:0000313" key="11">
    <source>
        <dbReference type="Proteomes" id="UP000824124"/>
    </source>
</evidence>
<feature type="transmembrane region" description="Helical" evidence="7">
    <location>
        <begin position="100"/>
        <end position="117"/>
    </location>
</feature>
<evidence type="ECO:0000256" key="5">
    <source>
        <dbReference type="ARBA" id="ARBA00023136"/>
    </source>
</evidence>
<feature type="transmembrane region" description="Helical" evidence="7">
    <location>
        <begin position="322"/>
        <end position="344"/>
    </location>
</feature>
<feature type="domain" description="NADH-Ubiquinone oxidoreductase (complex I) chain 5 N-terminal" evidence="9">
    <location>
        <begin position="58"/>
        <end position="101"/>
    </location>
</feature>
<gene>
    <name evidence="10" type="primary">nuoL</name>
    <name evidence="10" type="ORF">IAB00_03645</name>
</gene>
<dbReference type="GO" id="GO:0015990">
    <property type="term" value="P:electron transport coupled proton transport"/>
    <property type="evidence" value="ECO:0007669"/>
    <property type="project" value="TreeGrafter"/>
</dbReference>
<keyword evidence="5 7" id="KW-0472">Membrane</keyword>
<evidence type="ECO:0000256" key="3">
    <source>
        <dbReference type="ARBA" id="ARBA00022692"/>
    </source>
</evidence>
<feature type="transmembrane region" description="Helical" evidence="7">
    <location>
        <begin position="265"/>
        <end position="283"/>
    </location>
</feature>
<dbReference type="PANTHER" id="PTHR42829:SF2">
    <property type="entry name" value="NADH-UBIQUINONE OXIDOREDUCTASE CHAIN 5"/>
    <property type="match status" value="1"/>
</dbReference>
<dbReference type="GO" id="GO:0008137">
    <property type="term" value="F:NADH dehydrogenase (ubiquinone) activity"/>
    <property type="evidence" value="ECO:0007669"/>
    <property type="project" value="InterPro"/>
</dbReference>
<dbReference type="PRINTS" id="PR01434">
    <property type="entry name" value="NADHDHGNASE5"/>
</dbReference>
<dbReference type="GO" id="GO:0003954">
    <property type="term" value="F:NADH dehydrogenase activity"/>
    <property type="evidence" value="ECO:0007669"/>
    <property type="project" value="TreeGrafter"/>
</dbReference>
<evidence type="ECO:0000256" key="7">
    <source>
        <dbReference type="SAM" id="Phobius"/>
    </source>
</evidence>
<feature type="transmembrane region" description="Helical" evidence="7">
    <location>
        <begin position="65"/>
        <end position="88"/>
    </location>
</feature>
<feature type="transmembrane region" description="Helical" evidence="7">
    <location>
        <begin position="24"/>
        <end position="44"/>
    </location>
</feature>
<dbReference type="AlphaFoldDB" id="A0A9D1HJT7"/>
<feature type="transmembrane region" description="Helical" evidence="7">
    <location>
        <begin position="290"/>
        <end position="316"/>
    </location>
</feature>
<reference evidence="10" key="1">
    <citation type="submission" date="2020-10" db="EMBL/GenBank/DDBJ databases">
        <authorList>
            <person name="Gilroy R."/>
        </authorList>
    </citation>
    <scope>NUCLEOTIDE SEQUENCE</scope>
    <source>
        <strain evidence="10">2830</strain>
    </source>
</reference>
<feature type="domain" description="NADH:quinone oxidoreductase/Mrp antiporter transmembrane" evidence="8">
    <location>
        <begin position="117"/>
        <end position="405"/>
    </location>
</feature>
<comment type="subcellular location">
    <subcellularLocation>
        <location evidence="1">Endomembrane system</location>
        <topology evidence="1">Multi-pass membrane protein</topology>
    </subcellularLocation>
    <subcellularLocation>
        <location evidence="6">Membrane</location>
        <topology evidence="6">Multi-pass membrane protein</topology>
    </subcellularLocation>
</comment>
<feature type="transmembrane region" description="Helical" evidence="7">
    <location>
        <begin position="395"/>
        <end position="419"/>
    </location>
</feature>
<dbReference type="EMBL" id="DVMH01000020">
    <property type="protein sequence ID" value="HIU10327.1"/>
    <property type="molecule type" value="Genomic_DNA"/>
</dbReference>
<dbReference type="InterPro" id="IPR003945">
    <property type="entry name" value="NU5C-like"/>
</dbReference>
<feature type="transmembrane region" description="Helical" evidence="7">
    <location>
        <begin position="163"/>
        <end position="188"/>
    </location>
</feature>
<dbReference type="GO" id="GO:0012505">
    <property type="term" value="C:endomembrane system"/>
    <property type="evidence" value="ECO:0007669"/>
    <property type="project" value="UniProtKB-SubCell"/>
</dbReference>
<dbReference type="NCBIfam" id="NF005141">
    <property type="entry name" value="PRK06590.1"/>
    <property type="match status" value="1"/>
</dbReference>
<feature type="transmembrane region" description="Helical" evidence="7">
    <location>
        <begin position="471"/>
        <end position="491"/>
    </location>
</feature>
<evidence type="ECO:0000256" key="1">
    <source>
        <dbReference type="ARBA" id="ARBA00004127"/>
    </source>
</evidence>
<dbReference type="GO" id="GO:0042773">
    <property type="term" value="P:ATP synthesis coupled electron transport"/>
    <property type="evidence" value="ECO:0007669"/>
    <property type="project" value="InterPro"/>
</dbReference>
<keyword evidence="4 7" id="KW-1133">Transmembrane helix</keyword>
<dbReference type="InterPro" id="IPR001750">
    <property type="entry name" value="ND/Mrp_TM"/>
</dbReference>
<evidence type="ECO:0000259" key="9">
    <source>
        <dbReference type="Pfam" id="PF00662"/>
    </source>
</evidence>
<evidence type="ECO:0000256" key="4">
    <source>
        <dbReference type="ARBA" id="ARBA00022989"/>
    </source>
</evidence>
<proteinExistence type="inferred from homology"/>
<evidence type="ECO:0000256" key="2">
    <source>
        <dbReference type="ARBA" id="ARBA00008483"/>
    </source>
</evidence>
<dbReference type="PANTHER" id="PTHR42829">
    <property type="entry name" value="NADH-UBIQUINONE OXIDOREDUCTASE CHAIN 5"/>
    <property type="match status" value="1"/>
</dbReference>
<reference evidence="10" key="2">
    <citation type="journal article" date="2021" name="PeerJ">
        <title>Extensive microbial diversity within the chicken gut microbiome revealed by metagenomics and culture.</title>
        <authorList>
            <person name="Gilroy R."/>
            <person name="Ravi A."/>
            <person name="Getino M."/>
            <person name="Pursley I."/>
            <person name="Horton D.L."/>
            <person name="Alikhan N.F."/>
            <person name="Baker D."/>
            <person name="Gharbi K."/>
            <person name="Hall N."/>
            <person name="Watson M."/>
            <person name="Adriaenssens E.M."/>
            <person name="Foster-Nyarko E."/>
            <person name="Jarju S."/>
            <person name="Secka A."/>
            <person name="Antonio M."/>
            <person name="Oren A."/>
            <person name="Chaudhuri R.R."/>
            <person name="La Ragione R."/>
            <person name="Hildebrand F."/>
            <person name="Pallen M.J."/>
        </authorList>
    </citation>
    <scope>NUCLEOTIDE SEQUENCE</scope>
    <source>
        <strain evidence="10">2830</strain>
    </source>
</reference>
<dbReference type="Pfam" id="PF00361">
    <property type="entry name" value="Proton_antipo_M"/>
    <property type="match status" value="1"/>
</dbReference>
<sequence length="620" mass="67236">MPVLVGLLLTLALGHKLQRKSAFIGVAGTVCSFLLTVAAAVLVFNEGGQVWSYTWFDDLQIGFRLDSLSVILLLLVSFLATLILIYAYGYMEHEQGLTRFFAEVQLFVFAMLSMVMAENLLQAFIFWEIMGLCSYLLIGFWFMKPSAAAAAKKAFLVTRVGDVIMLIGIIMLFDIFGSVNYSTMLYAVEQGAYDQGQLTIAMFCIFGGVIGKSAQFPLHVWLPDAMEGPTPVSALIHAATMVKAGIHLCARLFPLFALVPAVTDFMIVIGTITALGTALMAVVNNDFKRILAFSTLSQLGFMVVALGSLNYVAAVLHLINHAFFKALLFMGAGSAIHCAGSNDIRQMGGLLKYQKVTGLSMLAATVSIAGIPPFAGFWSKDEILLAAYGASPVAFWLLAFTSMLTAFYMFRLFFVAFCGEKRGNYEGHESPFPMIFPLAVLAVFALGSGILTEPVSHLLGPITMPETHLPMLISICAVALGVAASAALYYFHVFDPARAVSALKPLHKLLLNRYYIDRLYEKLSALVAVSIARLGDCTDRYVIDGVVNLIGAASVKLADFCRWFDYNVIDGAVRGFCFVVSGCGVYLRRYAAGGLQSYIGWALAGVFVLLLAAMGGVIFL</sequence>
<dbReference type="Proteomes" id="UP000824124">
    <property type="component" value="Unassembled WGS sequence"/>
</dbReference>
<feature type="transmembrane region" description="Helical" evidence="7">
    <location>
        <begin position="124"/>
        <end position="143"/>
    </location>
</feature>
<comment type="caution">
    <text evidence="10">The sequence shown here is derived from an EMBL/GenBank/DDBJ whole genome shotgun (WGS) entry which is preliminary data.</text>
</comment>
<name>A0A9D1HJT7_9FIRM</name>
<dbReference type="InterPro" id="IPR001516">
    <property type="entry name" value="Proton_antipo_N"/>
</dbReference>
<dbReference type="NCBIfam" id="TIGR01974">
    <property type="entry name" value="NDH_I_L"/>
    <property type="match status" value="1"/>
</dbReference>
<dbReference type="GO" id="GO:0016020">
    <property type="term" value="C:membrane"/>
    <property type="evidence" value="ECO:0007669"/>
    <property type="project" value="UniProtKB-SubCell"/>
</dbReference>